<protein>
    <submittedName>
        <fullName evidence="1">Uncharacterized protein</fullName>
    </submittedName>
</protein>
<comment type="caution">
    <text evidence="1">The sequence shown here is derived from an EMBL/GenBank/DDBJ whole genome shotgun (WGS) entry which is preliminary data.</text>
</comment>
<proteinExistence type="predicted"/>
<accession>A0A3M6UY41</accession>
<evidence type="ECO:0000313" key="2">
    <source>
        <dbReference type="Proteomes" id="UP000275408"/>
    </source>
</evidence>
<dbReference type="Proteomes" id="UP000275408">
    <property type="component" value="Unassembled WGS sequence"/>
</dbReference>
<gene>
    <name evidence="1" type="ORF">pdam_00023466</name>
</gene>
<reference evidence="1 2" key="1">
    <citation type="journal article" date="2018" name="Sci. Rep.">
        <title>Comparative analysis of the Pocillopora damicornis genome highlights role of immune system in coral evolution.</title>
        <authorList>
            <person name="Cunning R."/>
            <person name="Bay R.A."/>
            <person name="Gillette P."/>
            <person name="Baker A.C."/>
            <person name="Traylor-Knowles N."/>
        </authorList>
    </citation>
    <scope>NUCLEOTIDE SEQUENCE [LARGE SCALE GENOMIC DNA]</scope>
    <source>
        <strain evidence="1">RSMAS</strain>
        <tissue evidence="1">Whole animal</tissue>
    </source>
</reference>
<sequence length="234" mass="27402">MHALSYHVPVLIKNHKTFKQFTGQGVEKNSDDAKRIFFQKSIKWDAAKDALQLEVQQQALHHCEREKRKYDKQNNEHWDSGIVESLLKYQLQIMKKMAVKQFVQEIKSRNLQVNGKSKLKKGQLTERSQWQHLGQIYQSNTTATFVEAILGLLKCKSTRISFTASINVDHDIVRYIFRNKSIIGPNNYMLYEKDNFCSTLACELLEGFVIFDENWNMDIWAIFLAFNTTLDFDN</sequence>
<organism evidence="1 2">
    <name type="scientific">Pocillopora damicornis</name>
    <name type="common">Cauliflower coral</name>
    <name type="synonym">Millepora damicornis</name>
    <dbReference type="NCBI Taxonomy" id="46731"/>
    <lineage>
        <taxon>Eukaryota</taxon>
        <taxon>Metazoa</taxon>
        <taxon>Cnidaria</taxon>
        <taxon>Anthozoa</taxon>
        <taxon>Hexacorallia</taxon>
        <taxon>Scleractinia</taxon>
        <taxon>Astrocoeniina</taxon>
        <taxon>Pocilloporidae</taxon>
        <taxon>Pocillopora</taxon>
    </lineage>
</organism>
<feature type="non-terminal residue" evidence="1">
    <location>
        <position position="234"/>
    </location>
</feature>
<evidence type="ECO:0000313" key="1">
    <source>
        <dbReference type="EMBL" id="RMX58530.1"/>
    </source>
</evidence>
<dbReference type="AlphaFoldDB" id="A0A3M6UY41"/>
<dbReference type="EMBL" id="RCHS01000493">
    <property type="protein sequence ID" value="RMX58530.1"/>
    <property type="molecule type" value="Genomic_DNA"/>
</dbReference>
<keyword evidence="2" id="KW-1185">Reference proteome</keyword>
<name>A0A3M6UY41_POCDA</name>